<dbReference type="SUPFAM" id="SSF51905">
    <property type="entry name" value="FAD/NAD(P)-binding domain"/>
    <property type="match status" value="1"/>
</dbReference>
<proteinExistence type="predicted"/>
<organism evidence="6 7">
    <name type="scientific">Methanobacterium lacus (strain AL-21)</name>
    <dbReference type="NCBI Taxonomy" id="877455"/>
    <lineage>
        <taxon>Archaea</taxon>
        <taxon>Methanobacteriati</taxon>
        <taxon>Methanobacteriota</taxon>
        <taxon>Methanomada group</taxon>
        <taxon>Methanobacteria</taxon>
        <taxon>Methanobacteriales</taxon>
        <taxon>Methanobacteriaceae</taxon>
        <taxon>Methanobacterium</taxon>
    </lineage>
</organism>
<keyword evidence="3" id="KW-0274">FAD</keyword>
<evidence type="ECO:0000313" key="7">
    <source>
        <dbReference type="Proteomes" id="UP000007490"/>
    </source>
</evidence>
<dbReference type="HOGENOM" id="CLU_025174_3_1_2"/>
<dbReference type="InterPro" id="IPR057661">
    <property type="entry name" value="RsdA/BaiN/AoA(So)_Rossmann"/>
</dbReference>
<dbReference type="EMBL" id="CP002551">
    <property type="protein sequence ID" value="ADZ09605.1"/>
    <property type="molecule type" value="Genomic_DNA"/>
</dbReference>
<keyword evidence="2" id="KW-0285">Flavoprotein</keyword>
<reference evidence="7" key="1">
    <citation type="submission" date="2011-02" db="EMBL/GenBank/DDBJ databases">
        <title>Complete sequence of Methanobacterium sp. AL-21.</title>
        <authorList>
            <consortium name="US DOE Joint Genome Institute"/>
            <person name="Lucas S."/>
            <person name="Copeland A."/>
            <person name="Lapidus A."/>
            <person name="Cheng J.-F."/>
            <person name="Goodwin L."/>
            <person name="Pitluck S."/>
            <person name="Chertkov O."/>
            <person name="Detter J.C."/>
            <person name="Han C."/>
            <person name="Tapia R."/>
            <person name="Land M."/>
            <person name="Hauser L."/>
            <person name="Kyrpides N."/>
            <person name="Ivanova N."/>
            <person name="Mikhailova N."/>
            <person name="Pagani I."/>
            <person name="Cadillo-Quiroz H."/>
            <person name="Imachi H."/>
            <person name="Zinder S."/>
            <person name="Liu W."/>
            <person name="Woyke T."/>
        </authorList>
    </citation>
    <scope>NUCLEOTIDE SEQUENCE [LARGE SCALE GENOMIC DNA]</scope>
    <source>
        <strain evidence="7">AL-21</strain>
    </source>
</reference>
<dbReference type="PRINTS" id="PR00411">
    <property type="entry name" value="PNDRDTASEI"/>
</dbReference>
<name>F0T7N7_METLA</name>
<accession>F0T7N7</accession>
<protein>
    <submittedName>
        <fullName evidence="6">HI0933 family protein</fullName>
    </submittedName>
</protein>
<dbReference type="InterPro" id="IPR055178">
    <property type="entry name" value="RsdA/BaiN/AoA(So)-like_dom"/>
</dbReference>
<dbReference type="Proteomes" id="UP000007490">
    <property type="component" value="Chromosome"/>
</dbReference>
<dbReference type="Pfam" id="PF22780">
    <property type="entry name" value="HI0933_like_1st"/>
    <property type="match status" value="1"/>
</dbReference>
<dbReference type="PANTHER" id="PTHR42887:SF2">
    <property type="entry name" value="OS12G0638800 PROTEIN"/>
    <property type="match status" value="1"/>
</dbReference>
<dbReference type="RefSeq" id="WP_013644956.1">
    <property type="nucleotide sequence ID" value="NC_015216.1"/>
</dbReference>
<evidence type="ECO:0000313" key="6">
    <source>
        <dbReference type="EMBL" id="ADZ09605.1"/>
    </source>
</evidence>
<dbReference type="STRING" id="877455.Metbo_1365"/>
<dbReference type="Gene3D" id="1.10.8.260">
    <property type="entry name" value="HI0933 insert domain-like"/>
    <property type="match status" value="1"/>
</dbReference>
<dbReference type="Pfam" id="PF03486">
    <property type="entry name" value="HI0933_like"/>
    <property type="match status" value="1"/>
</dbReference>
<dbReference type="NCBIfam" id="TIGR00275">
    <property type="entry name" value="aminoacetone oxidase family FAD-binding enzyme"/>
    <property type="match status" value="1"/>
</dbReference>
<dbReference type="GeneID" id="10277816"/>
<dbReference type="SUPFAM" id="SSF160996">
    <property type="entry name" value="HI0933 insert domain-like"/>
    <property type="match status" value="1"/>
</dbReference>
<comment type="cofactor">
    <cofactor evidence="1">
        <name>FAD</name>
        <dbReference type="ChEBI" id="CHEBI:57692"/>
    </cofactor>
</comment>
<evidence type="ECO:0000256" key="2">
    <source>
        <dbReference type="ARBA" id="ARBA00022630"/>
    </source>
</evidence>
<dbReference type="Gene3D" id="3.50.50.60">
    <property type="entry name" value="FAD/NAD(P)-binding domain"/>
    <property type="match status" value="1"/>
</dbReference>
<dbReference type="KEGG" id="mel:Metbo_1365"/>
<evidence type="ECO:0000256" key="1">
    <source>
        <dbReference type="ARBA" id="ARBA00001974"/>
    </source>
</evidence>
<feature type="domain" description="RsdA/BaiN/AoA(So)-like Rossmann fold-like" evidence="4">
    <location>
        <begin position="6"/>
        <end position="408"/>
    </location>
</feature>
<sequence>MNKIIDLAVVGAGPAGMMAAITASSNGNSVILIEKNNSAGKKLLITGNGRCNLTNTKPMNDFLKKFQKKGSFLRSAFTALTNNDLIDFFETRGLKLKVESDGRVFPVTDNSRDVLGILLKELKKQFVNIRYSTTVVSVHQDPQGFRLILDHGEDIMAKNVVLATGGVSYSATGSDGEGHKIAEETGHNITALEPGIVPVLTHEFWVRELSGLQLESAAAVIKHSKGKVKLEGDLLFTHQGLSGPMILNNSAKLVEILRRDERILLNIDIHPEKTVNQLSEEFLTAREEHGKVDLGNHMKLKLPNRMIPLFLEMAGADPKLKMNQLGKKERNNIINLLKSFPLTVTGTSSIDKAMVTCGGVSSKDFDPNTMESKTVTGLFFAGELVDGCGPSGGYNLQQAFSTGFLAGSKINR</sequence>
<feature type="domain" description="RsdA/BaiN/AoA(So)-like insert" evidence="5">
    <location>
        <begin position="194"/>
        <end position="355"/>
    </location>
</feature>
<evidence type="ECO:0000259" key="5">
    <source>
        <dbReference type="Pfam" id="PF22780"/>
    </source>
</evidence>
<dbReference type="Gene3D" id="2.40.30.10">
    <property type="entry name" value="Translation factors"/>
    <property type="match status" value="1"/>
</dbReference>
<dbReference type="OrthoDB" id="11867at2157"/>
<dbReference type="PANTHER" id="PTHR42887">
    <property type="entry name" value="OS12G0638800 PROTEIN"/>
    <property type="match status" value="1"/>
</dbReference>
<evidence type="ECO:0000259" key="4">
    <source>
        <dbReference type="Pfam" id="PF03486"/>
    </source>
</evidence>
<dbReference type="InterPro" id="IPR004792">
    <property type="entry name" value="BaiN-like"/>
</dbReference>
<reference evidence="6 7" key="2">
    <citation type="journal article" date="2014" name="Int. J. Syst. Evol. Microbiol.">
        <title>Methanobacterium paludis sp. nov. and a novel strain of Methanobacterium lacus isolated from northern peatlands.</title>
        <authorList>
            <person name="Cadillo-Quiroz H."/>
            <person name="Brauer S.L."/>
            <person name="Goodson N."/>
            <person name="Yavitt J.B."/>
            <person name="Zinder S.H."/>
        </authorList>
    </citation>
    <scope>NUCLEOTIDE SEQUENCE [LARGE SCALE GENOMIC DNA]</scope>
    <source>
        <strain evidence="6 7">AL-21</strain>
    </source>
</reference>
<dbReference type="AlphaFoldDB" id="F0T7N7"/>
<keyword evidence="7" id="KW-1185">Reference proteome</keyword>
<dbReference type="InterPro" id="IPR023166">
    <property type="entry name" value="BaiN-like_dom_sf"/>
</dbReference>
<gene>
    <name evidence="6" type="ordered locus">Metbo_1365</name>
</gene>
<evidence type="ECO:0000256" key="3">
    <source>
        <dbReference type="ARBA" id="ARBA00022827"/>
    </source>
</evidence>
<dbReference type="eggNOG" id="arCOG00575">
    <property type="taxonomic scope" value="Archaea"/>
</dbReference>
<dbReference type="InterPro" id="IPR036188">
    <property type="entry name" value="FAD/NAD-bd_sf"/>
</dbReference>
<dbReference type="PRINTS" id="PR00368">
    <property type="entry name" value="FADPNR"/>
</dbReference>